<dbReference type="WBParaSite" id="ASIM_0000738701-mRNA-1">
    <property type="protein sequence ID" value="ASIM_0000738701-mRNA-1"/>
    <property type="gene ID" value="ASIM_0000738701"/>
</dbReference>
<protein>
    <submittedName>
        <fullName evidence="2 4">Uncharacterized protein</fullName>
    </submittedName>
</protein>
<evidence type="ECO:0000256" key="1">
    <source>
        <dbReference type="SAM" id="MobiDB-lite"/>
    </source>
</evidence>
<dbReference type="EMBL" id="UYRR01016805">
    <property type="protein sequence ID" value="VDK28623.1"/>
    <property type="molecule type" value="Genomic_DNA"/>
</dbReference>
<evidence type="ECO:0000313" key="3">
    <source>
        <dbReference type="Proteomes" id="UP000267096"/>
    </source>
</evidence>
<keyword evidence="3" id="KW-1185">Reference proteome</keyword>
<dbReference type="Proteomes" id="UP000267096">
    <property type="component" value="Unassembled WGS sequence"/>
</dbReference>
<organism evidence="4">
    <name type="scientific">Anisakis simplex</name>
    <name type="common">Herring worm</name>
    <dbReference type="NCBI Taxonomy" id="6269"/>
    <lineage>
        <taxon>Eukaryota</taxon>
        <taxon>Metazoa</taxon>
        <taxon>Ecdysozoa</taxon>
        <taxon>Nematoda</taxon>
        <taxon>Chromadorea</taxon>
        <taxon>Rhabditida</taxon>
        <taxon>Spirurina</taxon>
        <taxon>Ascaridomorpha</taxon>
        <taxon>Ascaridoidea</taxon>
        <taxon>Anisakidae</taxon>
        <taxon>Anisakis</taxon>
        <taxon>Anisakis simplex complex</taxon>
    </lineage>
</organism>
<reference evidence="4" key="1">
    <citation type="submission" date="2017-02" db="UniProtKB">
        <authorList>
            <consortium name="WormBaseParasite"/>
        </authorList>
    </citation>
    <scope>IDENTIFICATION</scope>
</reference>
<evidence type="ECO:0000313" key="4">
    <source>
        <dbReference type="WBParaSite" id="ASIM_0000738701-mRNA-1"/>
    </source>
</evidence>
<reference evidence="2 3" key="2">
    <citation type="submission" date="2018-11" db="EMBL/GenBank/DDBJ databases">
        <authorList>
            <consortium name="Pathogen Informatics"/>
        </authorList>
    </citation>
    <scope>NUCLEOTIDE SEQUENCE [LARGE SCALE GENOMIC DNA]</scope>
</reference>
<proteinExistence type="predicted"/>
<dbReference type="AlphaFoldDB" id="A0A0M3JIC2"/>
<feature type="region of interest" description="Disordered" evidence="1">
    <location>
        <begin position="1"/>
        <end position="23"/>
    </location>
</feature>
<feature type="compositionally biased region" description="Basic and acidic residues" evidence="1">
    <location>
        <begin position="10"/>
        <end position="21"/>
    </location>
</feature>
<gene>
    <name evidence="2" type="ORF">ASIM_LOCUS7151</name>
</gene>
<accession>A0A0M3JIC2</accession>
<name>A0A0M3JIC2_ANISI</name>
<evidence type="ECO:0000313" key="2">
    <source>
        <dbReference type="EMBL" id="VDK28623.1"/>
    </source>
</evidence>
<sequence length="52" mass="5807">MGSRAMTKTGVDHGIRMDGRESVQSWEEDACKASSIIARLDECTLGNTNWYE</sequence>